<feature type="non-terminal residue" evidence="1">
    <location>
        <position position="1"/>
    </location>
</feature>
<proteinExistence type="predicted"/>
<gene>
    <name evidence="1" type="ORF">MNBD_GAMMA20-2532</name>
</gene>
<reference evidence="1" key="1">
    <citation type="submission" date="2018-06" db="EMBL/GenBank/DDBJ databases">
        <authorList>
            <person name="Zhirakovskaya E."/>
        </authorList>
    </citation>
    <scope>NUCLEOTIDE SEQUENCE</scope>
</reference>
<protein>
    <submittedName>
        <fullName evidence="1">Uncharacterized protein</fullName>
    </submittedName>
</protein>
<accession>A0A3B1AY47</accession>
<organism evidence="1">
    <name type="scientific">hydrothermal vent metagenome</name>
    <dbReference type="NCBI Taxonomy" id="652676"/>
    <lineage>
        <taxon>unclassified sequences</taxon>
        <taxon>metagenomes</taxon>
        <taxon>ecological metagenomes</taxon>
    </lineage>
</organism>
<dbReference type="EMBL" id="UOFU01000388">
    <property type="protein sequence ID" value="VAX04674.1"/>
    <property type="molecule type" value="Genomic_DNA"/>
</dbReference>
<dbReference type="AlphaFoldDB" id="A0A3B1AY47"/>
<evidence type="ECO:0000313" key="1">
    <source>
        <dbReference type="EMBL" id="VAX04674.1"/>
    </source>
</evidence>
<sequence length="220" mass="24930">FYQQAVKADARGEEETRDQALLQAKMTLLKAAQKIKKIPELNARSHSLYQRRVQSANALLDAHKRIRKELKAGTDVEALENKAITDITAANTHFEKDDLPTATRLIDQALSALKGSLISLRNGSTLVRTLHFDSPKEEYEYELDRNQSHIRLTDILLQKEPLPKNTKQRFDKDIKAAKELRQQAETQAARGEYATAIKTLKESTGYIVRAIRTARDHTPS</sequence>
<name>A0A3B1AY47_9ZZZZ</name>